<evidence type="ECO:0000256" key="10">
    <source>
        <dbReference type="ARBA" id="ARBA00055223"/>
    </source>
</evidence>
<dbReference type="PROSITE" id="PS50082">
    <property type="entry name" value="WD_REPEATS_2"/>
    <property type="match status" value="1"/>
</dbReference>
<feature type="domain" description="EML-like first beta-propeller" evidence="16">
    <location>
        <begin position="51"/>
        <end position="260"/>
    </location>
</feature>
<evidence type="ECO:0000256" key="9">
    <source>
        <dbReference type="ARBA" id="ARBA00023273"/>
    </source>
</evidence>
<feature type="compositionally biased region" description="Acidic residues" evidence="15">
    <location>
        <begin position="562"/>
        <end position="585"/>
    </location>
</feature>
<feature type="region of interest" description="Disordered" evidence="15">
    <location>
        <begin position="1295"/>
        <end position="1329"/>
    </location>
</feature>
<feature type="region of interest" description="Disordered" evidence="15">
    <location>
        <begin position="553"/>
        <end position="585"/>
    </location>
</feature>
<reference evidence="17" key="3">
    <citation type="submission" date="2025-09" db="UniProtKB">
        <authorList>
            <consortium name="Ensembl"/>
        </authorList>
    </citation>
    <scope>IDENTIFICATION</scope>
</reference>
<dbReference type="PROSITE" id="PS50294">
    <property type="entry name" value="WD_REPEATS_REGION"/>
    <property type="match status" value="1"/>
</dbReference>
<evidence type="ECO:0000256" key="5">
    <source>
        <dbReference type="ARBA" id="ARBA00022846"/>
    </source>
</evidence>
<evidence type="ECO:0000256" key="14">
    <source>
        <dbReference type="SAM" id="Coils"/>
    </source>
</evidence>
<keyword evidence="18" id="KW-1185">Reference proteome</keyword>
<dbReference type="eggNOG" id="ENOG502QUZQ">
    <property type="taxonomic scope" value="Eukaryota"/>
</dbReference>
<keyword evidence="7" id="KW-0969">Cilium</keyword>
<dbReference type="FunFam" id="2.130.10.10:FF:000401">
    <property type="entry name" value="Cilia- and flagella-associated protein 44"/>
    <property type="match status" value="1"/>
</dbReference>
<dbReference type="GO" id="GO:0060285">
    <property type="term" value="P:cilium-dependent cell motility"/>
    <property type="evidence" value="ECO:0007669"/>
    <property type="project" value="UniProtKB-ARBA"/>
</dbReference>
<comment type="similarity">
    <text evidence="11">Belongs to the CFAP44 family.</text>
</comment>
<dbReference type="Gene3D" id="2.130.10.10">
    <property type="entry name" value="YVTN repeat-like/Quinoprotein amine dehydrogenase"/>
    <property type="match status" value="3"/>
</dbReference>
<evidence type="ECO:0000256" key="13">
    <source>
        <dbReference type="PROSITE-ProRule" id="PRU00221"/>
    </source>
</evidence>
<dbReference type="SUPFAM" id="SSF50978">
    <property type="entry name" value="WD40 repeat-like"/>
    <property type="match status" value="2"/>
</dbReference>
<keyword evidence="9" id="KW-0966">Cell projection</keyword>
<evidence type="ECO:0000256" key="11">
    <source>
        <dbReference type="ARBA" id="ARBA00060934"/>
    </source>
</evidence>
<dbReference type="HOGENOM" id="CLU_000928_0_0_1"/>
<evidence type="ECO:0000256" key="8">
    <source>
        <dbReference type="ARBA" id="ARBA00023212"/>
    </source>
</evidence>
<evidence type="ECO:0000256" key="6">
    <source>
        <dbReference type="ARBA" id="ARBA00023054"/>
    </source>
</evidence>
<evidence type="ECO:0000256" key="3">
    <source>
        <dbReference type="ARBA" id="ARBA00022574"/>
    </source>
</evidence>
<name>H2ZFC5_CIOSA</name>
<feature type="compositionally biased region" description="Acidic residues" evidence="15">
    <location>
        <begin position="1298"/>
        <end position="1325"/>
    </location>
</feature>
<dbReference type="Proteomes" id="UP000007875">
    <property type="component" value="Unassembled WGS sequence"/>
</dbReference>
<keyword evidence="5" id="KW-0282">Flagellum</keyword>
<dbReference type="InterPro" id="IPR001680">
    <property type="entry name" value="WD40_rpt"/>
</dbReference>
<dbReference type="GeneTree" id="ENSGT00940000161555"/>
<evidence type="ECO:0000259" key="16">
    <source>
        <dbReference type="Pfam" id="PF23409"/>
    </source>
</evidence>
<dbReference type="Ensembl" id="ENSCSAVT00000016472.1">
    <property type="protein sequence ID" value="ENSCSAVP00000016291.1"/>
    <property type="gene ID" value="ENSCSAVG00000009585.1"/>
</dbReference>
<dbReference type="Pfam" id="PF23409">
    <property type="entry name" value="Beta-prop_EML"/>
    <property type="match status" value="1"/>
</dbReference>
<sequence length="1572" mass="178804">HSFGYDCRKRSNLHLLRGPTALFAAGNLVHLLNLTTGKHTFIRSCSGGGVGAIAVHPSGNYFAVAEKGVKPHVLVYEFPSLKLYRVLEGGTERAYSFVDFSPKGDLLASVGSYPDYMLTVWDWCKEKIMLRSKAFSQEVYRVTFSPEQEGQLTSSGTTHIRFWKMAFTFTGLKLKGELGRFGKTSLSDIDGYIQLPDGKVLSGCEWGNMLLWDGGLIKVEICKKNNKPCHIGSIQQLVIDEGELITIGLDGYVRVWEMEAIDTADTTDDSDVFEVEPMNELKVGNDVQLTRMEGASVWYAQDAGGGIWKLDLSFSHTTKPPEKLHSFTSGPITGMATSPGSHLVATTGDTCVRIYDYLTTETLCEFKAPSSHSKGTALAWPNLVDPKGTTIVVGFSDGILRILELRQVDGNNELILNQVMKPHSSRVTSLAFDNSGEILATGSADKTVFFFSVEQGGYKPIGFVSIPGEVTGMEWSPPGFPDNTLLVSCNNGKVIEITAPSHSDTSHSFKLSNVPMKYFTFQSIKSRLRRDEEREKKKKEKERRRMVRVKELQRRKDRGEEISDEDAAAFLDDDPEDTEEEEEELFIPPQPNSILQAFYLLPGRFAVSMDDTDAGYLYECVFPDQLDEEAKLEPVRAIPVQDSSDVPISRISFTHDRRKLVAGFRDGMIRVYPLEGDPDAPFDLDLLEASWDMNMHDNDSGSVTKVAESHDGAYLFTAGSDGNIFGYQSLAHDEIVKSMEGKRAKLPSPKKRILGEMAVDDINDPNAYSIEDAKLKAEHDKMIRDAEAKKMAERRRVDKLRKTFLGLIQKNNELPDDVQLQRSEFELDPSIRHKMEQETESKIERVRLEMQWGKEKLALAHRKLEVGSLGQCLRPVSCVHSFKSSHTVSSYRVARLPEEFHQLKEVVEQRVRAANDEASADETFIKSKQKKSSLLHGRQAEKVAKALKKAEEAKLKREKRQKEWEELFRSKPDENFEDPADVAAIKDAQANMGDFKLKTAPDYVVPEHLRMDTEKKRYQLLILQGLINRAKSEFNNKLVALRDWKLDSISEMKSHIQELKVMQKRMQEDERCGLPKIPRLHPDEEPHKKFEYTRDTLLKFEDDEKSREEAEAQKKRKGGGGLFGGFDDEVVQAVLPPAQQAPSKPTILELQMAQIEKIRLKYQRDRLLRLIEERMMSFDAELRLLRHHKTNLDVDLKMADLRQVTLLEELLLLKEYEKRETTLIVEISPQYLTGNTSQASEMQARLEVKKRDIDRLSDREKALNASFVTSLGDGNKFSDFLTKVFKKKIKRAKKKGEEEDSDMSSSDESDYSSEEDEDDSVEGGFDDSTCPPGCDVALFDSTLALREKRLDLEELLIEEHKIAETLKKDADGLLKKAKVMDSQLKTALADLEAFQVEKQGKLNELDVVVPLRLHQVEHVYNAAVPFDLSPCLIFANTSLSALQRRIKELQQEKSEQRKFYKFQHVHLIKNRRVMEERIEQLEEKCEHMMMLKFGRIVDLEKLDSVTINKNVEELKEQVRRQEVKNATELLKRQVTLRDRVTDLTRENTARLERLNVLVNDKGDLEQELDHRQ</sequence>
<organism evidence="17 18">
    <name type="scientific">Ciona savignyi</name>
    <name type="common">Pacific transparent sea squirt</name>
    <dbReference type="NCBI Taxonomy" id="51511"/>
    <lineage>
        <taxon>Eukaryota</taxon>
        <taxon>Metazoa</taxon>
        <taxon>Chordata</taxon>
        <taxon>Tunicata</taxon>
        <taxon>Ascidiacea</taxon>
        <taxon>Phlebobranchia</taxon>
        <taxon>Cionidae</taxon>
        <taxon>Ciona</taxon>
    </lineage>
</organism>
<protein>
    <recommendedName>
        <fullName evidence="12">Cilia- and flagella-associated protein 44</fullName>
    </recommendedName>
</protein>
<dbReference type="SMART" id="SM00320">
    <property type="entry name" value="WD40"/>
    <property type="match status" value="9"/>
</dbReference>
<dbReference type="PANTHER" id="PTHR14885">
    <property type="entry name" value="CILIA- AND FLAGELLA-ASSOCIATED PROTEIN 43-RELATED"/>
    <property type="match status" value="1"/>
</dbReference>
<dbReference type="STRING" id="51511.ENSCSAVP00000016291"/>
<dbReference type="Pfam" id="PF00400">
    <property type="entry name" value="WD40"/>
    <property type="match status" value="3"/>
</dbReference>
<dbReference type="InParanoid" id="H2ZFC5"/>
<evidence type="ECO:0000256" key="7">
    <source>
        <dbReference type="ARBA" id="ARBA00023069"/>
    </source>
</evidence>
<evidence type="ECO:0000256" key="1">
    <source>
        <dbReference type="ARBA" id="ARBA00004611"/>
    </source>
</evidence>
<accession>H2ZFC5</accession>
<dbReference type="PANTHER" id="PTHR14885:SF3">
    <property type="entry name" value="CILIA- AND FLAGELLA-ASSOCIATED PROTEIN 44"/>
    <property type="match status" value="1"/>
</dbReference>
<evidence type="ECO:0000256" key="4">
    <source>
        <dbReference type="ARBA" id="ARBA00022737"/>
    </source>
</evidence>
<evidence type="ECO:0000313" key="18">
    <source>
        <dbReference type="Proteomes" id="UP000007875"/>
    </source>
</evidence>
<dbReference type="GO" id="GO:0003341">
    <property type="term" value="P:cilium movement"/>
    <property type="evidence" value="ECO:0007669"/>
    <property type="project" value="UniProtKB-ARBA"/>
</dbReference>
<evidence type="ECO:0000256" key="15">
    <source>
        <dbReference type="SAM" id="MobiDB-lite"/>
    </source>
</evidence>
<keyword evidence="4" id="KW-0677">Repeat</keyword>
<evidence type="ECO:0000256" key="2">
    <source>
        <dbReference type="ARBA" id="ARBA00022490"/>
    </source>
</evidence>
<evidence type="ECO:0000256" key="12">
    <source>
        <dbReference type="ARBA" id="ARBA00074727"/>
    </source>
</evidence>
<feature type="repeat" description="WD" evidence="13">
    <location>
        <begin position="420"/>
        <end position="456"/>
    </location>
</feature>
<reference evidence="18" key="1">
    <citation type="submission" date="2003-08" db="EMBL/GenBank/DDBJ databases">
        <authorList>
            <person name="Birren B."/>
            <person name="Nusbaum C."/>
            <person name="Abebe A."/>
            <person name="Abouelleil A."/>
            <person name="Adekoya E."/>
            <person name="Ait-zahra M."/>
            <person name="Allen N."/>
            <person name="Allen T."/>
            <person name="An P."/>
            <person name="Anderson M."/>
            <person name="Anderson S."/>
            <person name="Arachchi H."/>
            <person name="Armbruster J."/>
            <person name="Bachantsang P."/>
            <person name="Baldwin J."/>
            <person name="Barry A."/>
            <person name="Bayul T."/>
            <person name="Blitshsteyn B."/>
            <person name="Bloom T."/>
            <person name="Blye J."/>
            <person name="Boguslavskiy L."/>
            <person name="Borowsky M."/>
            <person name="Boukhgalter B."/>
            <person name="Brunache A."/>
            <person name="Butler J."/>
            <person name="Calixte N."/>
            <person name="Calvo S."/>
            <person name="Camarata J."/>
            <person name="Campo K."/>
            <person name="Chang J."/>
            <person name="Cheshatsang Y."/>
            <person name="Citroen M."/>
            <person name="Collymore A."/>
            <person name="Considine T."/>
            <person name="Cook A."/>
            <person name="Cooke P."/>
            <person name="Corum B."/>
            <person name="Cuomo C."/>
            <person name="David R."/>
            <person name="Dawoe T."/>
            <person name="Degray S."/>
            <person name="Dodge S."/>
            <person name="Dooley K."/>
            <person name="Dorje P."/>
            <person name="Dorjee K."/>
            <person name="Dorris L."/>
            <person name="Duffey N."/>
            <person name="Dupes A."/>
            <person name="Elkins T."/>
            <person name="Engels R."/>
            <person name="Erickson J."/>
            <person name="Farina A."/>
            <person name="Faro S."/>
            <person name="Ferreira P."/>
            <person name="Fischer H."/>
            <person name="Fitzgerald M."/>
            <person name="Foley K."/>
            <person name="Gage D."/>
            <person name="Galagan J."/>
            <person name="Gearin G."/>
            <person name="Gnerre S."/>
            <person name="Gnirke A."/>
            <person name="Goyette A."/>
            <person name="Graham J."/>
            <person name="Grandbois E."/>
            <person name="Gyaltsen K."/>
            <person name="Hafez N."/>
            <person name="Hagopian D."/>
            <person name="Hagos B."/>
            <person name="Hall J."/>
            <person name="Hatcher B."/>
            <person name="Heller A."/>
            <person name="Higgins H."/>
            <person name="Honan T."/>
            <person name="Horn A."/>
            <person name="Houde N."/>
            <person name="Hughes L."/>
            <person name="Hulme W."/>
            <person name="Husby E."/>
            <person name="Iliev I."/>
            <person name="Jaffe D."/>
            <person name="Jones C."/>
            <person name="Kamal M."/>
            <person name="Kamat A."/>
            <person name="Kamvysselis M."/>
            <person name="Karlsson E."/>
            <person name="Kells C."/>
            <person name="Kieu A."/>
            <person name="Kisner P."/>
            <person name="Kodira C."/>
            <person name="Kulbokas E."/>
            <person name="Labutti K."/>
            <person name="Lama D."/>
            <person name="Landers T."/>
            <person name="Leger J."/>
            <person name="Levine S."/>
            <person name="Lewis D."/>
            <person name="Lewis T."/>
            <person name="Lindblad-toh K."/>
            <person name="Liu X."/>
            <person name="Lokyitsang T."/>
            <person name="Lokyitsang Y."/>
            <person name="Lucien O."/>
            <person name="Lui A."/>
            <person name="Ma L.J."/>
            <person name="Mabbitt R."/>
            <person name="Macdonald J."/>
            <person name="Maclean C."/>
            <person name="Major J."/>
            <person name="Manning J."/>
            <person name="Marabella R."/>
            <person name="Maru K."/>
            <person name="Matthews C."/>
            <person name="Mauceli E."/>
            <person name="Mccarthy M."/>
            <person name="Mcdonough S."/>
            <person name="Mcghee T."/>
            <person name="Meldrim J."/>
            <person name="Meneus L."/>
            <person name="Mesirov J."/>
            <person name="Mihalev A."/>
            <person name="Mihova T."/>
            <person name="Mikkelsen T."/>
            <person name="Mlenga V."/>
            <person name="Moru K."/>
            <person name="Mozes J."/>
            <person name="Mulrain L."/>
            <person name="Munson G."/>
            <person name="Naylor J."/>
            <person name="Newes C."/>
            <person name="Nguyen C."/>
            <person name="Nguyen N."/>
            <person name="Nguyen T."/>
            <person name="Nicol R."/>
            <person name="Nielsen C."/>
            <person name="Nizzari M."/>
            <person name="Norbu C."/>
            <person name="Norbu N."/>
            <person name="O'donnell P."/>
            <person name="Okoawo O."/>
            <person name="O'leary S."/>
            <person name="Omotosho B."/>
            <person name="O'neill K."/>
            <person name="Osman S."/>
            <person name="Parker S."/>
            <person name="Perrin D."/>
            <person name="Phunkhang P."/>
            <person name="Piqani B."/>
            <person name="Purcell S."/>
            <person name="Rachupka T."/>
            <person name="Ramasamy U."/>
            <person name="Rameau R."/>
            <person name="Ray V."/>
            <person name="Raymond C."/>
            <person name="Retta R."/>
            <person name="Richardson S."/>
            <person name="Rise C."/>
            <person name="Rodriguez J."/>
            <person name="Rogers J."/>
            <person name="Rogov P."/>
            <person name="Rutman M."/>
            <person name="Schupbach R."/>
            <person name="Seaman C."/>
            <person name="Settipalli S."/>
            <person name="Sharpe T."/>
            <person name="Sheridan J."/>
            <person name="Sherpa N."/>
            <person name="Shi J."/>
            <person name="Smirnov S."/>
            <person name="Smith C."/>
            <person name="Sougnez C."/>
            <person name="Spencer B."/>
            <person name="Stalker J."/>
            <person name="Stange-thomann N."/>
            <person name="Stavropoulos S."/>
            <person name="Stetson K."/>
            <person name="Stone C."/>
            <person name="Stone S."/>
            <person name="Stubbs M."/>
            <person name="Talamas J."/>
            <person name="Tchuinga P."/>
            <person name="Tenzing P."/>
            <person name="Tesfaye S."/>
            <person name="Theodore J."/>
            <person name="Thoulutsang Y."/>
            <person name="Topham K."/>
            <person name="Towey S."/>
            <person name="Tsamla T."/>
            <person name="Tsomo N."/>
            <person name="Vallee D."/>
            <person name="Vassiliev H."/>
            <person name="Venkataraman V."/>
            <person name="Vinson J."/>
            <person name="Vo A."/>
            <person name="Wade C."/>
            <person name="Wang S."/>
            <person name="Wangchuk T."/>
            <person name="Wangdi T."/>
            <person name="Whittaker C."/>
            <person name="Wilkinson J."/>
            <person name="Wu Y."/>
            <person name="Wyman D."/>
            <person name="Yadav S."/>
            <person name="Yang S."/>
            <person name="Yang X."/>
            <person name="Yeager S."/>
            <person name="Yee E."/>
            <person name="Young G."/>
            <person name="Zainoun J."/>
            <person name="Zembeck L."/>
            <person name="Zimmer A."/>
            <person name="Zody M."/>
            <person name="Lander E."/>
        </authorList>
    </citation>
    <scope>NUCLEOTIDE SEQUENCE [LARGE SCALE GENOMIC DNA]</scope>
</reference>
<dbReference type="InterPro" id="IPR055439">
    <property type="entry name" value="Beta-prop_EML_1st"/>
</dbReference>
<feature type="coiled-coil region" evidence="14">
    <location>
        <begin position="1432"/>
        <end position="1531"/>
    </location>
</feature>
<keyword evidence="8" id="KW-0206">Cytoskeleton</keyword>
<keyword evidence="6 14" id="KW-0175">Coiled coil</keyword>
<keyword evidence="3 13" id="KW-0853">WD repeat</keyword>
<comment type="subcellular location">
    <subcellularLocation>
        <location evidence="1">Cytoplasm</location>
        <location evidence="1">Cytoskeleton</location>
        <location evidence="1">Flagellum axoneme</location>
    </subcellularLocation>
</comment>
<proteinExistence type="inferred from homology"/>
<keyword evidence="2" id="KW-0963">Cytoplasm</keyword>
<evidence type="ECO:0000313" key="17">
    <source>
        <dbReference type="Ensembl" id="ENSCSAVP00000016291.1"/>
    </source>
</evidence>
<reference evidence="17" key="2">
    <citation type="submission" date="2025-08" db="UniProtKB">
        <authorList>
            <consortium name="Ensembl"/>
        </authorList>
    </citation>
    <scope>IDENTIFICATION</scope>
</reference>
<dbReference type="InterPro" id="IPR036322">
    <property type="entry name" value="WD40_repeat_dom_sf"/>
</dbReference>
<dbReference type="InterPro" id="IPR015943">
    <property type="entry name" value="WD40/YVTN_repeat-like_dom_sf"/>
</dbReference>
<comment type="function">
    <text evidence="10">Flagellar protein involved in sperm flagellum axoneme organization and function.</text>
</comment>